<evidence type="ECO:0000313" key="5">
    <source>
        <dbReference type="EMBL" id="BBL06304.1"/>
    </source>
</evidence>
<dbReference type="SUPFAM" id="SSF103088">
    <property type="entry name" value="OmpA-like"/>
    <property type="match status" value="1"/>
</dbReference>
<feature type="chain" id="PRO_5021444572" evidence="3">
    <location>
        <begin position="20"/>
        <end position="399"/>
    </location>
</feature>
<keyword evidence="2" id="KW-0175">Coiled coil</keyword>
<evidence type="ECO:0000256" key="2">
    <source>
        <dbReference type="SAM" id="Coils"/>
    </source>
</evidence>
<dbReference type="PANTHER" id="PTHR30329">
    <property type="entry name" value="STATOR ELEMENT OF FLAGELLAR MOTOR COMPLEX"/>
    <property type="match status" value="1"/>
</dbReference>
<feature type="domain" description="OmpA-like" evidence="4">
    <location>
        <begin position="290"/>
        <end position="399"/>
    </location>
</feature>
<dbReference type="OrthoDB" id="1453138at2"/>
<feature type="coiled-coil region" evidence="2">
    <location>
        <begin position="246"/>
        <end position="280"/>
    </location>
</feature>
<reference evidence="6" key="1">
    <citation type="submission" date="2019-06" db="EMBL/GenBank/DDBJ databases">
        <title>Alistipes onderdonkii subsp. vulgaris subsp. nov., Alistipes dispar sp. nov. and Alistipes communis sp. nov., isolated from human faeces, and creation of Alistipes onderdonkii subsp. onderdonkii subsp. nov.</title>
        <authorList>
            <person name="Sakamoto M."/>
            <person name="Ikeyama N."/>
            <person name="Ogata Y."/>
            <person name="Suda W."/>
            <person name="Iino T."/>
            <person name="Hattori M."/>
            <person name="Ohkuma M."/>
        </authorList>
    </citation>
    <scope>NUCLEOTIDE SEQUENCE [LARGE SCALE GENOMIC DNA]</scope>
    <source>
        <strain evidence="6">5CPEGH6</strain>
    </source>
</reference>
<evidence type="ECO:0000313" key="6">
    <source>
        <dbReference type="Proteomes" id="UP000319374"/>
    </source>
</evidence>
<dbReference type="InterPro" id="IPR050330">
    <property type="entry name" value="Bact_OuterMem_StrucFunc"/>
</dbReference>
<dbReference type="RefSeq" id="WP_141428136.1">
    <property type="nucleotide sequence ID" value="NZ_AP019736.1"/>
</dbReference>
<dbReference type="PANTHER" id="PTHR30329:SF21">
    <property type="entry name" value="LIPOPROTEIN YIAD-RELATED"/>
    <property type="match status" value="1"/>
</dbReference>
<dbReference type="Gene3D" id="3.30.1330.60">
    <property type="entry name" value="OmpA-like domain"/>
    <property type="match status" value="1"/>
</dbReference>
<evidence type="ECO:0000256" key="3">
    <source>
        <dbReference type="SAM" id="SignalP"/>
    </source>
</evidence>
<dbReference type="EMBL" id="AP019736">
    <property type="protein sequence ID" value="BBL06304.1"/>
    <property type="molecule type" value="Genomic_DNA"/>
</dbReference>
<gene>
    <name evidence="5" type="ORF">A5CPEGH6_09420</name>
</gene>
<evidence type="ECO:0000256" key="1">
    <source>
        <dbReference type="PROSITE-ProRule" id="PRU00473"/>
    </source>
</evidence>
<dbReference type="InterPro" id="IPR036737">
    <property type="entry name" value="OmpA-like_sf"/>
</dbReference>
<dbReference type="PROSITE" id="PS51123">
    <property type="entry name" value="OMPA_2"/>
    <property type="match status" value="1"/>
</dbReference>
<dbReference type="GO" id="GO:0016020">
    <property type="term" value="C:membrane"/>
    <property type="evidence" value="ECO:0007669"/>
    <property type="project" value="UniProtKB-UniRule"/>
</dbReference>
<dbReference type="Pfam" id="PF00691">
    <property type="entry name" value="OmpA"/>
    <property type="match status" value="1"/>
</dbReference>
<evidence type="ECO:0000259" key="4">
    <source>
        <dbReference type="PROSITE" id="PS51123"/>
    </source>
</evidence>
<organism evidence="5 6">
    <name type="scientific">Alistipes dispar</name>
    <dbReference type="NCBI Taxonomy" id="2585119"/>
    <lineage>
        <taxon>Bacteria</taxon>
        <taxon>Pseudomonadati</taxon>
        <taxon>Bacteroidota</taxon>
        <taxon>Bacteroidia</taxon>
        <taxon>Bacteroidales</taxon>
        <taxon>Rikenellaceae</taxon>
        <taxon>Alistipes</taxon>
    </lineage>
</organism>
<feature type="signal peptide" evidence="3">
    <location>
        <begin position="1"/>
        <end position="19"/>
    </location>
</feature>
<dbReference type="InterPro" id="IPR006665">
    <property type="entry name" value="OmpA-like"/>
</dbReference>
<sequence>MKKIYSTILLLALVSAAWAQETPKRPSWSGFVSNGFWDNWEISVGAGAGTALSNGTNHGKFGDRIGFEGNFSLLKWVHPVAGVRAQLQGGWFNNYDALDAKKTWPYMFAHIDFMLNASNWFGGYRDDRAWYGVPFVGFGYVASNFTDKSQKDNGTGSRQNFGFTYGLLNKFRLSPSFDFNIELKGMLAKSTLSPSPMDGSYLFGFSATAGFSYRFNNRGWVRGLPGYTAEDIEAFQEMVAASAAAVAAVEADNDMLENQLQTARAEAKAARAAAADAAAKAAAAQRAEVREEAAIVSNSIILYNYSMSTLTPQEKTRLDLIAEQIKAGPRDRVYTIQGHADQQTGSKAGNRRVAENRAKRVYDYLVKQGVRPEQLTYKGLGDEKDIFNVQKANRAAIIK</sequence>
<accession>A0A4Y1X0P2</accession>
<dbReference type="GeneID" id="98672921"/>
<proteinExistence type="predicted"/>
<dbReference type="Proteomes" id="UP000319374">
    <property type="component" value="Chromosome"/>
</dbReference>
<keyword evidence="1" id="KW-0472">Membrane</keyword>
<dbReference type="CDD" id="cd07185">
    <property type="entry name" value="OmpA_C-like"/>
    <property type="match status" value="1"/>
</dbReference>
<keyword evidence="6" id="KW-1185">Reference proteome</keyword>
<dbReference type="KEGG" id="ada:A5CPEGH6_09420"/>
<keyword evidence="3" id="KW-0732">Signal</keyword>
<dbReference type="AlphaFoldDB" id="A0A4Y1X0P2"/>
<protein>
    <submittedName>
        <fullName evidence="5">Membrane protein</fullName>
    </submittedName>
</protein>
<name>A0A4Y1X0P2_9BACT</name>